<evidence type="ECO:0000259" key="16">
    <source>
        <dbReference type="Pfam" id="PF02931"/>
    </source>
</evidence>
<evidence type="ECO:0000313" key="19">
    <source>
        <dbReference type="WBParaSite" id="PgR085_g055_t01"/>
    </source>
</evidence>
<feature type="chain" id="PRO_5038158127" evidence="15">
    <location>
        <begin position="22"/>
        <end position="532"/>
    </location>
</feature>
<keyword evidence="4 15" id="KW-1133">Transmembrane helix</keyword>
<dbReference type="PRINTS" id="PR00254">
    <property type="entry name" value="NICOTINICR"/>
</dbReference>
<keyword evidence="8" id="KW-1015">Disulfide bond</keyword>
<keyword evidence="13 15" id="KW-0407">Ion channel</keyword>
<evidence type="ECO:0000256" key="11">
    <source>
        <dbReference type="ARBA" id="ARBA00023257"/>
    </source>
</evidence>
<evidence type="ECO:0000256" key="1">
    <source>
        <dbReference type="ARBA" id="ARBA00022448"/>
    </source>
</evidence>
<evidence type="ECO:0000256" key="8">
    <source>
        <dbReference type="ARBA" id="ARBA00023157"/>
    </source>
</evidence>
<dbReference type="InterPro" id="IPR006029">
    <property type="entry name" value="Neurotrans-gated_channel_TM"/>
</dbReference>
<accession>A0A915C5I3</accession>
<dbReference type="InterPro" id="IPR036734">
    <property type="entry name" value="Neur_chan_lig-bd_sf"/>
</dbReference>
<keyword evidence="9" id="KW-0675">Receptor</keyword>
<keyword evidence="11" id="KW-0628">Postsynaptic cell membrane</keyword>
<keyword evidence="15" id="KW-0732">Signal</keyword>
<protein>
    <submittedName>
        <fullName evidence="19">Neurotransmitter-gated ion-channel ligand-binding domain-containing protein</fullName>
    </submittedName>
</protein>
<evidence type="ECO:0000313" key="18">
    <source>
        <dbReference type="Proteomes" id="UP000887569"/>
    </source>
</evidence>
<keyword evidence="7 15" id="KW-0472">Membrane</keyword>
<dbReference type="AlphaFoldDB" id="A0A915C5I3"/>
<dbReference type="Gene3D" id="1.20.58.390">
    <property type="entry name" value="Neurotransmitter-gated ion-channel transmembrane domain"/>
    <property type="match status" value="2"/>
</dbReference>
<evidence type="ECO:0000256" key="7">
    <source>
        <dbReference type="ARBA" id="ARBA00023136"/>
    </source>
</evidence>
<keyword evidence="2" id="KW-1003">Cell membrane</keyword>
<keyword evidence="3 15" id="KW-0812">Transmembrane</keyword>
<dbReference type="InterPro" id="IPR006202">
    <property type="entry name" value="Neur_chan_lig-bd"/>
</dbReference>
<feature type="transmembrane region" description="Helical" evidence="15">
    <location>
        <begin position="483"/>
        <end position="503"/>
    </location>
</feature>
<evidence type="ECO:0000256" key="14">
    <source>
        <dbReference type="ARBA" id="ARBA00034104"/>
    </source>
</evidence>
<dbReference type="CDD" id="cd19064">
    <property type="entry name" value="LGIC_TM_nAChR"/>
    <property type="match status" value="1"/>
</dbReference>
<evidence type="ECO:0000256" key="2">
    <source>
        <dbReference type="ARBA" id="ARBA00022475"/>
    </source>
</evidence>
<feature type="transmembrane region" description="Helical" evidence="15">
    <location>
        <begin position="255"/>
        <end position="279"/>
    </location>
</feature>
<dbReference type="Pfam" id="PF02931">
    <property type="entry name" value="Neur_chan_LBD"/>
    <property type="match status" value="1"/>
</dbReference>
<dbReference type="Pfam" id="PF02932">
    <property type="entry name" value="Neur_chan_memb"/>
    <property type="match status" value="1"/>
</dbReference>
<evidence type="ECO:0000259" key="17">
    <source>
        <dbReference type="Pfam" id="PF02932"/>
    </source>
</evidence>
<proteinExistence type="inferred from homology"/>
<dbReference type="Gene3D" id="2.70.170.10">
    <property type="entry name" value="Neurotransmitter-gated ion-channel ligand-binding domain"/>
    <property type="match status" value="1"/>
</dbReference>
<dbReference type="FunFam" id="2.70.170.10:FF:000044">
    <property type="entry name" value="AcetylCholine Receptor"/>
    <property type="match status" value="1"/>
</dbReference>
<feature type="transmembrane region" description="Helical" evidence="15">
    <location>
        <begin position="320"/>
        <end position="341"/>
    </location>
</feature>
<name>A0A915C5I3_PARUN</name>
<dbReference type="InterPro" id="IPR018000">
    <property type="entry name" value="Neurotransmitter_ion_chnl_CS"/>
</dbReference>
<evidence type="ECO:0000256" key="3">
    <source>
        <dbReference type="ARBA" id="ARBA00022692"/>
    </source>
</evidence>
<feature type="domain" description="Neurotransmitter-gated ion-channel transmembrane" evidence="17">
    <location>
        <begin position="262"/>
        <end position="498"/>
    </location>
</feature>
<dbReference type="PANTHER" id="PTHR18945">
    <property type="entry name" value="NEUROTRANSMITTER GATED ION CHANNEL"/>
    <property type="match status" value="1"/>
</dbReference>
<dbReference type="PRINTS" id="PR00252">
    <property type="entry name" value="NRIONCHANNEL"/>
</dbReference>
<keyword evidence="1 15" id="KW-0813">Transport</keyword>
<dbReference type="PROSITE" id="PS00236">
    <property type="entry name" value="NEUROTR_ION_CHANNEL"/>
    <property type="match status" value="1"/>
</dbReference>
<keyword evidence="18" id="KW-1185">Reference proteome</keyword>
<evidence type="ECO:0000256" key="5">
    <source>
        <dbReference type="ARBA" id="ARBA00023018"/>
    </source>
</evidence>
<comment type="subcellular location">
    <subcellularLocation>
        <location evidence="14">Postsynaptic cell membrane</location>
        <topology evidence="14">Multi-pass membrane protein</topology>
    </subcellularLocation>
</comment>
<dbReference type="SUPFAM" id="SSF90112">
    <property type="entry name" value="Neurotransmitter-gated ion-channel transmembrane pore"/>
    <property type="match status" value="1"/>
</dbReference>
<feature type="domain" description="Neurotransmitter-gated ion-channel ligand-binding" evidence="16">
    <location>
        <begin position="26"/>
        <end position="254"/>
    </location>
</feature>
<dbReference type="WBParaSite" id="PgR085_g055_t01">
    <property type="protein sequence ID" value="PgR085_g055_t01"/>
    <property type="gene ID" value="PgR085_g055"/>
</dbReference>
<dbReference type="Proteomes" id="UP000887569">
    <property type="component" value="Unplaced"/>
</dbReference>
<dbReference type="GO" id="GO:0004888">
    <property type="term" value="F:transmembrane signaling receptor activity"/>
    <property type="evidence" value="ECO:0007669"/>
    <property type="project" value="InterPro"/>
</dbReference>
<dbReference type="GO" id="GO:0045211">
    <property type="term" value="C:postsynaptic membrane"/>
    <property type="evidence" value="ECO:0007669"/>
    <property type="project" value="UniProtKB-SubCell"/>
</dbReference>
<feature type="transmembrane region" description="Helical" evidence="15">
    <location>
        <begin position="291"/>
        <end position="314"/>
    </location>
</feature>
<dbReference type="InterPro" id="IPR038050">
    <property type="entry name" value="Neuro_actylchol_rec"/>
</dbReference>
<dbReference type="InterPro" id="IPR006201">
    <property type="entry name" value="Neur_channel"/>
</dbReference>
<feature type="signal peptide" evidence="15">
    <location>
        <begin position="1"/>
        <end position="21"/>
    </location>
</feature>
<dbReference type="GO" id="GO:0022848">
    <property type="term" value="F:acetylcholine-gated monoatomic cation-selective channel activity"/>
    <property type="evidence" value="ECO:0007669"/>
    <property type="project" value="InterPro"/>
</dbReference>
<dbReference type="InterPro" id="IPR036719">
    <property type="entry name" value="Neuro-gated_channel_TM_sf"/>
</dbReference>
<keyword evidence="5" id="KW-0770">Synapse</keyword>
<dbReference type="InterPro" id="IPR002394">
    <property type="entry name" value="Nicotinic_acetylcholine_rcpt"/>
</dbReference>
<reference evidence="19" key="1">
    <citation type="submission" date="2022-11" db="UniProtKB">
        <authorList>
            <consortium name="WormBaseParasite"/>
        </authorList>
    </citation>
    <scope>IDENTIFICATION</scope>
</reference>
<evidence type="ECO:0000256" key="15">
    <source>
        <dbReference type="RuleBase" id="RU000687"/>
    </source>
</evidence>
<evidence type="ECO:0000256" key="4">
    <source>
        <dbReference type="ARBA" id="ARBA00022989"/>
    </source>
</evidence>
<evidence type="ECO:0000256" key="13">
    <source>
        <dbReference type="ARBA" id="ARBA00023303"/>
    </source>
</evidence>
<evidence type="ECO:0000256" key="6">
    <source>
        <dbReference type="ARBA" id="ARBA00023065"/>
    </source>
</evidence>
<sequence>MNINLYMTTTLLCCLFGAAEADIYIQQLFENLMMDYNKNVRPVKNASDALIVKFGANLCRLIDVDEVNQVLTTSLWLEIQWTDSKLAWNPEDWGGIKKIHIPSDQIWIPDILLYNNADGEPHISVVSLAMVDYKGTVIWMPPSIYKSLCPINIQYFPYDVQQCYLKFGGWSHDGQLLDLQPIPPKMDDIIETRIDADGIEFQYLELGMGLSFYHESAEWDLLSATSSRYVQIYPGCCGQEYYIDIRYTIIIRRKALFFTVIIVIPCMLIANTTIFVFWIPPREHKITFSNLVFVALSFYYLILIELIPPTSLVIPLLGKYLLFTLFMVCASILISVVNVNIYRRQGTIYIMPEWMRWLFVRTLPRFLCLKMLDAPRETSSSSTSDLTCSNTQQESTVASTMSTRKYTLSTANTPISSRMRLLSLSEVQVAEQRLLCVEEGAHRQLFRDIAANVAVIAANFHNTLLQDKITDEWRLMSLVIDRICLLVYFILNMVAISLFILQASSLFDARQPLQRTIAQKPLSGDALSMLAV</sequence>
<dbReference type="SUPFAM" id="SSF63712">
    <property type="entry name" value="Nicotinic receptor ligand binding domain-like"/>
    <property type="match status" value="1"/>
</dbReference>
<keyword evidence="10" id="KW-0325">Glycoprotein</keyword>
<evidence type="ECO:0000256" key="10">
    <source>
        <dbReference type="ARBA" id="ARBA00023180"/>
    </source>
</evidence>
<keyword evidence="12" id="KW-1071">Ligand-gated ion channel</keyword>
<evidence type="ECO:0000256" key="12">
    <source>
        <dbReference type="ARBA" id="ARBA00023286"/>
    </source>
</evidence>
<comment type="similarity">
    <text evidence="15">Belongs to the ligand-gated ion channel (TC 1.A.9) family.</text>
</comment>
<evidence type="ECO:0000256" key="9">
    <source>
        <dbReference type="ARBA" id="ARBA00023170"/>
    </source>
</evidence>
<keyword evidence="6 15" id="KW-0406">Ion transport</keyword>
<organism evidence="18 19">
    <name type="scientific">Parascaris univalens</name>
    <name type="common">Nematode worm</name>
    <dbReference type="NCBI Taxonomy" id="6257"/>
    <lineage>
        <taxon>Eukaryota</taxon>
        <taxon>Metazoa</taxon>
        <taxon>Ecdysozoa</taxon>
        <taxon>Nematoda</taxon>
        <taxon>Chromadorea</taxon>
        <taxon>Rhabditida</taxon>
        <taxon>Spirurina</taxon>
        <taxon>Ascaridomorpha</taxon>
        <taxon>Ascaridoidea</taxon>
        <taxon>Ascarididae</taxon>
        <taxon>Parascaris</taxon>
    </lineage>
</organism>